<proteinExistence type="predicted"/>
<evidence type="ECO:0000313" key="1">
    <source>
        <dbReference type="EMBL" id="GMF65417.1"/>
    </source>
</evidence>
<gene>
    <name evidence="1" type="ORF">Plil01_001808500</name>
</gene>
<accession>A0A9W7DA80</accession>
<dbReference type="AlphaFoldDB" id="A0A9W7DA80"/>
<evidence type="ECO:0000313" key="2">
    <source>
        <dbReference type="Proteomes" id="UP001165083"/>
    </source>
</evidence>
<keyword evidence="2" id="KW-1185">Reference proteome</keyword>
<organism evidence="1 2">
    <name type="scientific">Phytophthora lilii</name>
    <dbReference type="NCBI Taxonomy" id="2077276"/>
    <lineage>
        <taxon>Eukaryota</taxon>
        <taxon>Sar</taxon>
        <taxon>Stramenopiles</taxon>
        <taxon>Oomycota</taxon>
        <taxon>Peronosporomycetes</taxon>
        <taxon>Peronosporales</taxon>
        <taxon>Peronosporaceae</taxon>
        <taxon>Phytophthora</taxon>
    </lineage>
</organism>
<dbReference type="Proteomes" id="UP001165083">
    <property type="component" value="Unassembled WGS sequence"/>
</dbReference>
<comment type="caution">
    <text evidence="1">The sequence shown here is derived from an EMBL/GenBank/DDBJ whole genome shotgun (WGS) entry which is preliminary data.</text>
</comment>
<sequence length="70" mass="7626">MHCGSILIEEAIATYDAHGGLATLAGNNREQDIRFCGIAVGEESSSFTTALRQLDQDAPTGKWKTAIWWT</sequence>
<reference evidence="1" key="1">
    <citation type="submission" date="2023-04" db="EMBL/GenBank/DDBJ databases">
        <title>Phytophthora lilii NBRC 32176.</title>
        <authorList>
            <person name="Ichikawa N."/>
            <person name="Sato H."/>
            <person name="Tonouchi N."/>
        </authorList>
    </citation>
    <scope>NUCLEOTIDE SEQUENCE</scope>
    <source>
        <strain evidence="1">NBRC 32176</strain>
    </source>
</reference>
<name>A0A9W7DA80_9STRA</name>
<protein>
    <submittedName>
        <fullName evidence="1">Unnamed protein product</fullName>
    </submittedName>
</protein>
<dbReference type="EMBL" id="BSXW01012466">
    <property type="protein sequence ID" value="GMF65417.1"/>
    <property type="molecule type" value="Genomic_DNA"/>
</dbReference>